<evidence type="ECO:0000313" key="4">
    <source>
        <dbReference type="Proteomes" id="UP001372338"/>
    </source>
</evidence>
<keyword evidence="1" id="KW-0175">Coiled coil</keyword>
<evidence type="ECO:0000313" key="3">
    <source>
        <dbReference type="EMBL" id="KAK7274501.1"/>
    </source>
</evidence>
<sequence length="606" mass="66901">MALTELGGLCGGLGCLCGGPEPRPRNKDQMALTELGGLCGGLGCLCGDATGTSYEVLPYSANDRICSRTDNNSFFFYADLIHNLGVTLSFTDLEIRVLNELRLAPSQLHPNTWSFLRAFQKYCGAKGLVCTVRLFLWMYNPFVNNKDGVTSRLWVSAKAQAHCGLFGMFTDSWKHFKPKFFKYKYVGTGLPWFRTETGPKFPLEWTPEFFNRHISTPQRWSGAILDADEAVTAHHFQIEYRARKFQLDIGVFMRCPDNEVLTRIDKHWSDMSSKALKAALGARKRKRSENPSAETVPAETSTDTTSTDSAPLNPTPPAVIIAPPPPQSPSLSAEVVIDADTPPSSSGPRRGSDMLPRPPTTIAKPTLKDALIKMSGAEWKKTAEEMACQLKRETTMFNVLAEVSDDVAEGVSPAKKKARSDLAAEVADHRNSKNSADQKLAELEEKHRQQMEELLKKDEEAVAEIREEARKSEEAAKVVAKEDGPQEGLTEVEKVRSLLRKRAAQALKHKIAASETDFDFEKGGGKIFASVVEQILHLNQGLRIRVVGASAGFGVHNGKMVDWERDGAEVDLDQPEENLPNPLAEKPDEEFNPSLVVLSDVEDEAA</sequence>
<protein>
    <submittedName>
        <fullName evidence="3">Uncharacterized protein</fullName>
    </submittedName>
</protein>
<accession>A0AAN9FHG7</accession>
<dbReference type="PANTHER" id="PTHR31099:SF49">
    <property type="entry name" value="MYOSIN HEAVY CHAIN-LIKE PROTEIN"/>
    <property type="match status" value="1"/>
</dbReference>
<name>A0AAN9FHG7_CROPI</name>
<dbReference type="AlphaFoldDB" id="A0AAN9FHG7"/>
<feature type="region of interest" description="Disordered" evidence="2">
    <location>
        <begin position="566"/>
        <end position="590"/>
    </location>
</feature>
<feature type="coiled-coil region" evidence="1">
    <location>
        <begin position="426"/>
        <end position="482"/>
    </location>
</feature>
<feature type="compositionally biased region" description="Low complexity" evidence="2">
    <location>
        <begin position="300"/>
        <end position="309"/>
    </location>
</feature>
<gene>
    <name evidence="3" type="ORF">RIF29_15593</name>
</gene>
<reference evidence="3 4" key="1">
    <citation type="submission" date="2024-01" db="EMBL/GenBank/DDBJ databases">
        <title>The genomes of 5 underutilized Papilionoideae crops provide insights into root nodulation and disease resistanc.</title>
        <authorList>
            <person name="Yuan L."/>
        </authorList>
    </citation>
    <scope>NUCLEOTIDE SEQUENCE [LARGE SCALE GENOMIC DNA]</scope>
    <source>
        <strain evidence="3">ZHUSHIDOU_FW_LH</strain>
        <tissue evidence="3">Leaf</tissue>
    </source>
</reference>
<feature type="compositionally biased region" description="Pro residues" evidence="2">
    <location>
        <begin position="313"/>
        <end position="328"/>
    </location>
</feature>
<organism evidence="3 4">
    <name type="scientific">Crotalaria pallida</name>
    <name type="common">Smooth rattlebox</name>
    <name type="synonym">Crotalaria striata</name>
    <dbReference type="NCBI Taxonomy" id="3830"/>
    <lineage>
        <taxon>Eukaryota</taxon>
        <taxon>Viridiplantae</taxon>
        <taxon>Streptophyta</taxon>
        <taxon>Embryophyta</taxon>
        <taxon>Tracheophyta</taxon>
        <taxon>Spermatophyta</taxon>
        <taxon>Magnoliopsida</taxon>
        <taxon>eudicotyledons</taxon>
        <taxon>Gunneridae</taxon>
        <taxon>Pentapetalae</taxon>
        <taxon>rosids</taxon>
        <taxon>fabids</taxon>
        <taxon>Fabales</taxon>
        <taxon>Fabaceae</taxon>
        <taxon>Papilionoideae</taxon>
        <taxon>50 kb inversion clade</taxon>
        <taxon>genistoids sensu lato</taxon>
        <taxon>core genistoids</taxon>
        <taxon>Crotalarieae</taxon>
        <taxon>Crotalaria</taxon>
    </lineage>
</organism>
<proteinExistence type="predicted"/>
<comment type="caution">
    <text evidence="3">The sequence shown here is derived from an EMBL/GenBank/DDBJ whole genome shotgun (WGS) entry which is preliminary data.</text>
</comment>
<evidence type="ECO:0000256" key="1">
    <source>
        <dbReference type="SAM" id="Coils"/>
    </source>
</evidence>
<feature type="region of interest" description="Disordered" evidence="2">
    <location>
        <begin position="279"/>
        <end position="362"/>
    </location>
</feature>
<evidence type="ECO:0000256" key="2">
    <source>
        <dbReference type="SAM" id="MobiDB-lite"/>
    </source>
</evidence>
<dbReference type="EMBL" id="JAYWIO010000003">
    <property type="protein sequence ID" value="KAK7274501.1"/>
    <property type="molecule type" value="Genomic_DNA"/>
</dbReference>
<keyword evidence="4" id="KW-1185">Reference proteome</keyword>
<dbReference type="PANTHER" id="PTHR31099">
    <property type="entry name" value="OS06G0165300 PROTEIN"/>
    <property type="match status" value="1"/>
</dbReference>
<dbReference type="Proteomes" id="UP001372338">
    <property type="component" value="Unassembled WGS sequence"/>
</dbReference>